<dbReference type="Pfam" id="PF00903">
    <property type="entry name" value="Glyoxalase"/>
    <property type="match status" value="1"/>
</dbReference>
<dbReference type="Proteomes" id="UP000515663">
    <property type="component" value="Chromosome"/>
</dbReference>
<organism evidence="2 3">
    <name type="scientific">Gordonia jinghuaiqii</name>
    <dbReference type="NCBI Taxonomy" id="2758710"/>
    <lineage>
        <taxon>Bacteria</taxon>
        <taxon>Bacillati</taxon>
        <taxon>Actinomycetota</taxon>
        <taxon>Actinomycetes</taxon>
        <taxon>Mycobacteriales</taxon>
        <taxon>Gordoniaceae</taxon>
        <taxon>Gordonia</taxon>
    </lineage>
</organism>
<evidence type="ECO:0000313" key="3">
    <source>
        <dbReference type="Proteomes" id="UP000515663"/>
    </source>
</evidence>
<proteinExistence type="predicted"/>
<keyword evidence="3" id="KW-1185">Reference proteome</keyword>
<dbReference type="PROSITE" id="PS51819">
    <property type="entry name" value="VOC"/>
    <property type="match status" value="1"/>
</dbReference>
<evidence type="ECO:0000313" key="2">
    <source>
        <dbReference type="EMBL" id="QMT02802.1"/>
    </source>
</evidence>
<dbReference type="AlphaFoldDB" id="A0A7D7QHE5"/>
<accession>A0A7D7QHE5</accession>
<dbReference type="InterPro" id="IPR029068">
    <property type="entry name" value="Glyas_Bleomycin-R_OHBP_Dase"/>
</dbReference>
<dbReference type="EMBL" id="CP059491">
    <property type="protein sequence ID" value="QMT02802.1"/>
    <property type="molecule type" value="Genomic_DNA"/>
</dbReference>
<evidence type="ECO:0000259" key="1">
    <source>
        <dbReference type="PROSITE" id="PS51819"/>
    </source>
</evidence>
<dbReference type="InterPro" id="IPR037523">
    <property type="entry name" value="VOC_core"/>
</dbReference>
<dbReference type="InterPro" id="IPR004360">
    <property type="entry name" value="Glyas_Fos-R_dOase_dom"/>
</dbReference>
<reference evidence="3" key="1">
    <citation type="submission" date="2020-07" db="EMBL/GenBank/DDBJ databases">
        <title>novel species isolated from the respiratory tract of Marmot.</title>
        <authorList>
            <person name="Zhang G."/>
        </authorList>
    </citation>
    <scope>NUCLEOTIDE SEQUENCE [LARGE SCALE GENOMIC DNA]</scope>
    <source>
        <strain evidence="3">686</strain>
    </source>
</reference>
<gene>
    <name evidence="2" type="ORF">H1R19_06620</name>
</gene>
<dbReference type="KEGG" id="gji:H1R19_06620"/>
<dbReference type="Gene3D" id="3.10.180.10">
    <property type="entry name" value="2,3-Dihydroxybiphenyl 1,2-Dioxygenase, domain 1"/>
    <property type="match status" value="2"/>
</dbReference>
<dbReference type="SUPFAM" id="SSF54593">
    <property type="entry name" value="Glyoxalase/Bleomycin resistance protein/Dihydroxybiphenyl dioxygenase"/>
    <property type="match status" value="1"/>
</dbReference>
<name>A0A7D7QHE5_9ACTN</name>
<protein>
    <submittedName>
        <fullName evidence="2">VOC family protein</fullName>
    </submittedName>
</protein>
<feature type="domain" description="VOC" evidence="1">
    <location>
        <begin position="153"/>
        <end position="278"/>
    </location>
</feature>
<sequence>MATAIDAAQVTYQVPDLAVAEKFLTDFGMTTVEGSDENTLYMRGTGTQHHIYVARKGSRQRFVGASIEVRSRADLDELAAMPGSSAVAESTEPGGGLEVVMHMPDGFEIRAIWGRERAEPIEDREPFAFNNITTKNRVNASVRQGTAPCTIARLGHFVLHVSDHDESMAWLEERFNFLHSDYFVPPGTDGPIVGTFIRLDLGEQLVDHHFMLVLQSDWVGVHHSSFEVTDLDAVMSSHDYLLSQGHQLDIGVGRHVLGSQIFDYWKDPFGFRIEHYTDGDVVDASFKPTKFNGTASETTQWGNRPPLEFFQ</sequence>
<dbReference type="RefSeq" id="WP_188330066.1">
    <property type="nucleotide sequence ID" value="NZ_CP059491.1"/>
</dbReference>